<protein>
    <submittedName>
        <fullName evidence="6">D-ribose ABC transporter substrate-binding protein</fullName>
    </submittedName>
</protein>
<comment type="similarity">
    <text evidence="2">Belongs to the bacterial solute-binding protein 2 family.</text>
</comment>
<evidence type="ECO:0000259" key="5">
    <source>
        <dbReference type="Pfam" id="PF13407"/>
    </source>
</evidence>
<evidence type="ECO:0000256" key="3">
    <source>
        <dbReference type="ARBA" id="ARBA00022729"/>
    </source>
</evidence>
<evidence type="ECO:0000256" key="2">
    <source>
        <dbReference type="ARBA" id="ARBA00007639"/>
    </source>
</evidence>
<feature type="chain" id="PRO_5013166831" evidence="4">
    <location>
        <begin position="24"/>
        <end position="320"/>
    </location>
</feature>
<feature type="domain" description="Periplasmic binding protein" evidence="5">
    <location>
        <begin position="43"/>
        <end position="297"/>
    </location>
</feature>
<dbReference type="Pfam" id="PF13407">
    <property type="entry name" value="Peripla_BP_4"/>
    <property type="match status" value="1"/>
</dbReference>
<accession>A0A226QSC1</accession>
<dbReference type="Proteomes" id="UP000198394">
    <property type="component" value="Unassembled WGS sequence"/>
</dbReference>
<comment type="subcellular location">
    <subcellularLocation>
        <location evidence="1">Cell envelope</location>
    </subcellularLocation>
</comment>
<sequence>MKKIFSMLTILVVIVALVGCSMDKETSSTTNAKKSSHDGSLKVGLSMNTLNNPFFVAVKEGAEAQAKEKGVELVVTDAQNDPGKQLADVENLLQQNIDILIIDPADSDAIAEAVRKANDAKIPVFTIDRQSNGGKVVTHIGFDAIKSGKIAGNFLKKALNGKGKIVEIQGILGTNVAQLRSKGFNEIMEQTPGFEVVARQSANFDRGQALKVMEDILQAHPEIDGVYAANDEMALGALAAIEAAGRLDEIVVIGCDAVDPALEAIRQGKLEATIAEPPFFLGKEAINTALKISKGEKVEKEVILESTLVTRENVDQVKTK</sequence>
<dbReference type="InterPro" id="IPR025997">
    <property type="entry name" value="SBP_2_dom"/>
</dbReference>
<dbReference type="Gene3D" id="3.40.50.2300">
    <property type="match status" value="2"/>
</dbReference>
<dbReference type="PANTHER" id="PTHR46847:SF1">
    <property type="entry name" value="D-ALLOSE-BINDING PERIPLASMIC PROTEIN-RELATED"/>
    <property type="match status" value="1"/>
</dbReference>
<gene>
    <name evidence="6" type="ORF">B9L23_08790</name>
</gene>
<proteinExistence type="inferred from homology"/>
<reference evidence="6 7" key="1">
    <citation type="submission" date="2017-04" db="EMBL/GenBank/DDBJ databases">
        <title>The genome sequence of Parageobacillus galactosidasius DSM 18751.</title>
        <authorList>
            <person name="Ramaloko W.T."/>
            <person name="Koen N."/>
            <person name="Polliack S."/>
            <person name="Aliyu H."/>
            <person name="Lebre P."/>
            <person name="Mohr T."/>
            <person name="Oswald F."/>
            <person name="Zwick M."/>
            <person name="Neumann A."/>
            <person name="Syldatk C."/>
            <person name="Cowan D."/>
            <person name="De Maayer P."/>
        </authorList>
    </citation>
    <scope>NUCLEOTIDE SEQUENCE [LARGE SCALE GENOMIC DNA]</scope>
    <source>
        <strain evidence="6 7">DSM 18751</strain>
    </source>
</reference>
<evidence type="ECO:0000256" key="1">
    <source>
        <dbReference type="ARBA" id="ARBA00004196"/>
    </source>
</evidence>
<comment type="caution">
    <text evidence="6">The sequence shown here is derived from an EMBL/GenBank/DDBJ whole genome shotgun (WGS) entry which is preliminary data.</text>
</comment>
<feature type="signal peptide" evidence="4">
    <location>
        <begin position="1"/>
        <end position="23"/>
    </location>
</feature>
<dbReference type="RefSeq" id="WP_089097385.1">
    <property type="nucleotide sequence ID" value="NZ_NDYL01000001.1"/>
</dbReference>
<dbReference type="AlphaFoldDB" id="A0A226QSC1"/>
<dbReference type="InterPro" id="IPR028082">
    <property type="entry name" value="Peripla_BP_I"/>
</dbReference>
<evidence type="ECO:0000256" key="4">
    <source>
        <dbReference type="SAM" id="SignalP"/>
    </source>
</evidence>
<organism evidence="6 7">
    <name type="scientific">Parageobacillus galactosidasius</name>
    <dbReference type="NCBI Taxonomy" id="883812"/>
    <lineage>
        <taxon>Bacteria</taxon>
        <taxon>Bacillati</taxon>
        <taxon>Bacillota</taxon>
        <taxon>Bacilli</taxon>
        <taxon>Bacillales</taxon>
        <taxon>Anoxybacillaceae</taxon>
        <taxon>Parageobacillus</taxon>
    </lineage>
</organism>
<dbReference type="GO" id="GO:0030313">
    <property type="term" value="C:cell envelope"/>
    <property type="evidence" value="ECO:0007669"/>
    <property type="project" value="UniProtKB-SubCell"/>
</dbReference>
<evidence type="ECO:0000313" key="7">
    <source>
        <dbReference type="Proteomes" id="UP000198394"/>
    </source>
</evidence>
<evidence type="ECO:0000313" key="6">
    <source>
        <dbReference type="EMBL" id="OXB94934.1"/>
    </source>
</evidence>
<dbReference type="SUPFAM" id="SSF53822">
    <property type="entry name" value="Periplasmic binding protein-like I"/>
    <property type="match status" value="1"/>
</dbReference>
<keyword evidence="7" id="KW-1185">Reference proteome</keyword>
<dbReference type="GO" id="GO:0030246">
    <property type="term" value="F:carbohydrate binding"/>
    <property type="evidence" value="ECO:0007669"/>
    <property type="project" value="UniProtKB-ARBA"/>
</dbReference>
<dbReference type="EMBL" id="NDYL01000001">
    <property type="protein sequence ID" value="OXB94934.1"/>
    <property type="molecule type" value="Genomic_DNA"/>
</dbReference>
<dbReference type="PANTHER" id="PTHR46847">
    <property type="entry name" value="D-ALLOSE-BINDING PERIPLASMIC PROTEIN-RELATED"/>
    <property type="match status" value="1"/>
</dbReference>
<dbReference type="PROSITE" id="PS51257">
    <property type="entry name" value="PROKAR_LIPOPROTEIN"/>
    <property type="match status" value="1"/>
</dbReference>
<name>A0A226QSC1_9BACL</name>
<keyword evidence="3 4" id="KW-0732">Signal</keyword>